<comment type="caution">
    <text evidence="1">The sequence shown here is derived from an EMBL/GenBank/DDBJ whole genome shotgun (WGS) entry which is preliminary data.</text>
</comment>
<evidence type="ECO:0000313" key="2">
    <source>
        <dbReference type="Proteomes" id="UP001623559"/>
    </source>
</evidence>
<sequence length="155" mass="17893">MMQVVLCKTGEPKKIVVEQLEESDYKIITKSKYHFIWKDQKSNDVYKLRLIENEEILGLISLKVHIDETRIEILLLACSIENTGNNKMYDRIAGNLIAFACRESIKLFGADACVSLVPKTELKKYYISKYGMIDAGRQIYLESNSLFSLLKEYKV</sequence>
<name>A0ABW8SYB2_9BACT</name>
<dbReference type="Proteomes" id="UP001623559">
    <property type="component" value="Unassembled WGS sequence"/>
</dbReference>
<protein>
    <submittedName>
        <fullName evidence="1">N-acetyltransferase</fullName>
    </submittedName>
</protein>
<accession>A0ABW8SYB2</accession>
<reference evidence="1 2" key="1">
    <citation type="submission" date="2024-07" db="EMBL/GenBank/DDBJ databases">
        <authorList>
            <person name="Pitt A."/>
            <person name="Hahn M.W."/>
        </authorList>
    </citation>
    <scope>NUCLEOTIDE SEQUENCE [LARGE SCALE GENOMIC DNA]</scope>
    <source>
        <strain evidence="1 2">2-AUSEE-184A6</strain>
    </source>
</reference>
<proteinExistence type="predicted"/>
<evidence type="ECO:0000313" key="1">
    <source>
        <dbReference type="EMBL" id="MFL0206823.1"/>
    </source>
</evidence>
<gene>
    <name evidence="1" type="ORF">V7S74_08720</name>
</gene>
<dbReference type="RefSeq" id="WP_406778370.1">
    <property type="nucleotide sequence ID" value="NZ_JBEWZG010000003.1"/>
</dbReference>
<organism evidence="1 2">
    <name type="scientific">Aquirufa novilacunae</name>
    <dbReference type="NCBI Taxonomy" id="3139305"/>
    <lineage>
        <taxon>Bacteria</taxon>
        <taxon>Pseudomonadati</taxon>
        <taxon>Bacteroidota</taxon>
        <taxon>Cytophagia</taxon>
        <taxon>Cytophagales</taxon>
        <taxon>Flectobacillaceae</taxon>
        <taxon>Aquirufa</taxon>
    </lineage>
</organism>
<dbReference type="EMBL" id="JBEWZG010000003">
    <property type="protein sequence ID" value="MFL0206823.1"/>
    <property type="molecule type" value="Genomic_DNA"/>
</dbReference>